<dbReference type="Pfam" id="PF00672">
    <property type="entry name" value="HAMP"/>
    <property type="match status" value="1"/>
</dbReference>
<evidence type="ECO:0000256" key="12">
    <source>
        <dbReference type="PROSITE-ProRule" id="PRU00110"/>
    </source>
</evidence>
<dbReference type="InterPro" id="IPR036890">
    <property type="entry name" value="HATPase_C_sf"/>
</dbReference>
<evidence type="ECO:0000256" key="9">
    <source>
        <dbReference type="ARBA" id="ARBA00023012"/>
    </source>
</evidence>
<accession>A0A4S1CCY4</accession>
<dbReference type="InterPro" id="IPR004358">
    <property type="entry name" value="Sig_transdc_His_kin-like_C"/>
</dbReference>
<dbReference type="CDD" id="cd00082">
    <property type="entry name" value="HisKA"/>
    <property type="match status" value="1"/>
</dbReference>
<feature type="domain" description="HAMP" evidence="18">
    <location>
        <begin position="199"/>
        <end position="252"/>
    </location>
</feature>
<dbReference type="InterPro" id="IPR003594">
    <property type="entry name" value="HATPase_dom"/>
</dbReference>
<evidence type="ECO:0000259" key="19">
    <source>
        <dbReference type="PROSITE" id="PS50894"/>
    </source>
</evidence>
<feature type="modified residue" description="Phosphohistidine" evidence="12">
    <location>
        <position position="772"/>
    </location>
</feature>
<dbReference type="PROSITE" id="PS50109">
    <property type="entry name" value="HIS_KIN"/>
    <property type="match status" value="1"/>
</dbReference>
<feature type="domain" description="Response regulatory" evidence="17">
    <location>
        <begin position="552"/>
        <end position="670"/>
    </location>
</feature>
<dbReference type="Gene3D" id="3.30.565.10">
    <property type="entry name" value="Histidine kinase-like ATPase, C-terminal domain"/>
    <property type="match status" value="1"/>
</dbReference>
<dbReference type="SUPFAM" id="SSF55874">
    <property type="entry name" value="ATPase domain of HSP90 chaperone/DNA topoisomerase II/histidine kinase"/>
    <property type="match status" value="1"/>
</dbReference>
<comment type="subunit">
    <text evidence="10">At low DSF concentrations, interacts with RpfF.</text>
</comment>
<dbReference type="GO" id="GO:0005524">
    <property type="term" value="F:ATP binding"/>
    <property type="evidence" value="ECO:0007669"/>
    <property type="project" value="UniProtKB-KW"/>
</dbReference>
<sequence>MINRFRDLSIRRKLIGMLLLTNAVVLALVSVAFVVNEANRFRREMQTELSALAEIIGNNSSAAVAFSDRAAAGETVAALRAKPYIRLAFIMLQDNTVLASYQAPGGTKPRFMTGFGGRLHIDEKRLRETLEHSRSPLAISDAIYGVYPIVLDQQKIGTVVLQSDASEFTDRLARYFFLVAAVMLSALLLAYFLASRLQRFISAPITHLAQVIRAVSVDKNYSVRAKKQGNDELGTLIEGFNGMLVQIQQRDEKLEAHRQELEAEVQRRTAELSAANRELNQTVAELRVSKETAEAASLAKSQFLANMSHEIRTPMNGVLGMVSVLLESGLSGEQRRFADAVRNSGESLLSIINDILDFSKIEAGRMELEPAPFDLHDLLGGVLEIFAAGAQRKGVGISLTIDPELPRYVEGDAVRLRQILVNLAGNAVKFTSRGEVRLSAAPVAGQGEGGVRFEVADTGIGIRPEAQAHIFESFSQADYSTTRTFGGTGLGLAISRQLAELMGGELGLSSEYGVGSTFWFSVSMKAIDGVPESLAHQLCLPAGEPSERFDALILVAEDNPVNQDVVRHMLGLLGCRVVIVENGALAVTAAAQGRYHLLFMDCQMPQMDGFAATRAIRAQEKETGGHLPIVALTANAVAGDRELCLAAGMDDYLSKPYDCGQLRDVLRRWIPERGAGSGEGALSTAVEASGATAAEASSCSSGAGLADAASASSGVEEAPPVFDRNGLVQRMGGAEFVEIFVEKYCATSEKLILLLSEAVDGGDYPEVRLQAHSIKGAAASIGAEVMRAVALQMEHAAQKPEEQSTLPVLLSELEASFAEFKRVACAATA</sequence>
<dbReference type="EMBL" id="SRSC01000003">
    <property type="protein sequence ID" value="TGU71249.1"/>
    <property type="molecule type" value="Genomic_DNA"/>
</dbReference>
<reference evidence="20 21" key="1">
    <citation type="submission" date="2019-04" db="EMBL/GenBank/DDBJ databases">
        <title>Geobacter oryzae sp. nov., ferric-reducing bacteria isolated from paddy soil.</title>
        <authorList>
            <person name="Xu Z."/>
            <person name="Masuda Y."/>
            <person name="Itoh H."/>
            <person name="Senoo K."/>
        </authorList>
    </citation>
    <scope>NUCLEOTIDE SEQUENCE [LARGE SCALE GENOMIC DNA]</scope>
    <source>
        <strain evidence="20 21">Red111</strain>
    </source>
</reference>
<protein>
    <recommendedName>
        <fullName evidence="11">Sensory/regulatory protein RpfC</fullName>
        <ecNumber evidence="3">2.7.13.3</ecNumber>
    </recommendedName>
</protein>
<evidence type="ECO:0000256" key="6">
    <source>
        <dbReference type="ARBA" id="ARBA00022741"/>
    </source>
</evidence>
<evidence type="ECO:0000256" key="5">
    <source>
        <dbReference type="ARBA" id="ARBA00022679"/>
    </source>
</evidence>
<dbReference type="InterPro" id="IPR003661">
    <property type="entry name" value="HisK_dim/P_dom"/>
</dbReference>
<proteinExistence type="predicted"/>
<dbReference type="SMART" id="SM00388">
    <property type="entry name" value="HisKA"/>
    <property type="match status" value="1"/>
</dbReference>
<evidence type="ECO:0000256" key="4">
    <source>
        <dbReference type="ARBA" id="ARBA00022553"/>
    </source>
</evidence>
<dbReference type="PANTHER" id="PTHR45339:SF5">
    <property type="entry name" value="HISTIDINE KINASE"/>
    <property type="match status" value="1"/>
</dbReference>
<name>A0A4S1CCY4_9BACT</name>
<evidence type="ECO:0000259" key="16">
    <source>
        <dbReference type="PROSITE" id="PS50109"/>
    </source>
</evidence>
<dbReference type="Pfam" id="PF01627">
    <property type="entry name" value="Hpt"/>
    <property type="match status" value="1"/>
</dbReference>
<dbReference type="SUPFAM" id="SSF158472">
    <property type="entry name" value="HAMP domain-like"/>
    <property type="match status" value="1"/>
</dbReference>
<dbReference type="PROSITE" id="PS50894">
    <property type="entry name" value="HPT"/>
    <property type="match status" value="1"/>
</dbReference>
<dbReference type="InterPro" id="IPR036641">
    <property type="entry name" value="HPT_dom_sf"/>
</dbReference>
<dbReference type="InterPro" id="IPR011006">
    <property type="entry name" value="CheY-like_superfamily"/>
</dbReference>
<keyword evidence="14" id="KW-0175">Coiled coil</keyword>
<dbReference type="PANTHER" id="PTHR45339">
    <property type="entry name" value="HYBRID SIGNAL TRANSDUCTION HISTIDINE KINASE J"/>
    <property type="match status" value="1"/>
</dbReference>
<evidence type="ECO:0000256" key="15">
    <source>
        <dbReference type="SAM" id="Phobius"/>
    </source>
</evidence>
<dbReference type="CDD" id="cd17546">
    <property type="entry name" value="REC_hyHK_CKI1_RcsC-like"/>
    <property type="match status" value="1"/>
</dbReference>
<dbReference type="FunFam" id="3.30.565.10:FF:000010">
    <property type="entry name" value="Sensor histidine kinase RcsC"/>
    <property type="match status" value="1"/>
</dbReference>
<evidence type="ECO:0000256" key="2">
    <source>
        <dbReference type="ARBA" id="ARBA00004370"/>
    </source>
</evidence>
<dbReference type="SMART" id="SM00304">
    <property type="entry name" value="HAMP"/>
    <property type="match status" value="1"/>
</dbReference>
<dbReference type="SUPFAM" id="SSF47226">
    <property type="entry name" value="Histidine-containing phosphotransfer domain, HPT domain"/>
    <property type="match status" value="1"/>
</dbReference>
<dbReference type="Pfam" id="PF17152">
    <property type="entry name" value="CHASE8"/>
    <property type="match status" value="1"/>
</dbReference>
<dbReference type="InterPro" id="IPR003660">
    <property type="entry name" value="HAMP_dom"/>
</dbReference>
<keyword evidence="15" id="KW-0472">Membrane</keyword>
<evidence type="ECO:0000256" key="10">
    <source>
        <dbReference type="ARBA" id="ARBA00064003"/>
    </source>
</evidence>
<feature type="coiled-coil region" evidence="14">
    <location>
        <begin position="244"/>
        <end position="296"/>
    </location>
</feature>
<dbReference type="FunFam" id="1.10.287.130:FF:000002">
    <property type="entry name" value="Two-component osmosensing histidine kinase"/>
    <property type="match status" value="1"/>
</dbReference>
<keyword evidence="6" id="KW-0547">Nucleotide-binding</keyword>
<comment type="caution">
    <text evidence="20">The sequence shown here is derived from an EMBL/GenBank/DDBJ whole genome shotgun (WGS) entry which is preliminary data.</text>
</comment>
<evidence type="ECO:0000256" key="8">
    <source>
        <dbReference type="ARBA" id="ARBA00022840"/>
    </source>
</evidence>
<dbReference type="SMART" id="SM00387">
    <property type="entry name" value="HATPase_c"/>
    <property type="match status" value="1"/>
</dbReference>
<feature type="domain" description="Histidine kinase" evidence="16">
    <location>
        <begin position="306"/>
        <end position="526"/>
    </location>
</feature>
<dbReference type="PRINTS" id="PR00344">
    <property type="entry name" value="BCTRLSENSOR"/>
</dbReference>
<feature type="transmembrane region" description="Helical" evidence="15">
    <location>
        <begin position="14"/>
        <end position="35"/>
    </location>
</feature>
<dbReference type="CDD" id="cd00088">
    <property type="entry name" value="HPT"/>
    <property type="match status" value="1"/>
</dbReference>
<dbReference type="SUPFAM" id="SSF47384">
    <property type="entry name" value="Homodimeric domain of signal transducing histidine kinase"/>
    <property type="match status" value="1"/>
</dbReference>
<keyword evidence="7" id="KW-0418">Kinase</keyword>
<evidence type="ECO:0000256" key="14">
    <source>
        <dbReference type="SAM" id="Coils"/>
    </source>
</evidence>
<dbReference type="AlphaFoldDB" id="A0A4S1CCY4"/>
<dbReference type="RefSeq" id="WP_135870684.1">
    <property type="nucleotide sequence ID" value="NZ_SRSC01000003.1"/>
</dbReference>
<dbReference type="SUPFAM" id="SSF52172">
    <property type="entry name" value="CheY-like"/>
    <property type="match status" value="1"/>
</dbReference>
<evidence type="ECO:0000256" key="7">
    <source>
        <dbReference type="ARBA" id="ARBA00022777"/>
    </source>
</evidence>
<dbReference type="PROSITE" id="PS50885">
    <property type="entry name" value="HAMP"/>
    <property type="match status" value="1"/>
</dbReference>
<feature type="modified residue" description="4-aspartylphosphate" evidence="13">
    <location>
        <position position="601"/>
    </location>
</feature>
<gene>
    <name evidence="20" type="ORF">E4633_12960</name>
</gene>
<dbReference type="Pfam" id="PF00512">
    <property type="entry name" value="HisKA"/>
    <property type="match status" value="1"/>
</dbReference>
<dbReference type="InterPro" id="IPR036097">
    <property type="entry name" value="HisK_dim/P_sf"/>
</dbReference>
<dbReference type="Gene3D" id="1.10.287.130">
    <property type="match status" value="1"/>
</dbReference>
<comment type="subcellular location">
    <subcellularLocation>
        <location evidence="2">Membrane</location>
    </subcellularLocation>
</comment>
<keyword evidence="15" id="KW-1133">Transmembrane helix</keyword>
<keyword evidence="5" id="KW-0808">Transferase</keyword>
<dbReference type="InterPro" id="IPR008207">
    <property type="entry name" value="Sig_transdc_His_kin_Hpt_dom"/>
</dbReference>
<keyword evidence="8" id="KW-0067">ATP-binding</keyword>
<evidence type="ECO:0000259" key="17">
    <source>
        <dbReference type="PROSITE" id="PS50110"/>
    </source>
</evidence>
<evidence type="ECO:0000313" key="20">
    <source>
        <dbReference type="EMBL" id="TGU71249.1"/>
    </source>
</evidence>
<dbReference type="Gene3D" id="3.40.50.2300">
    <property type="match status" value="1"/>
</dbReference>
<dbReference type="SMART" id="SM00073">
    <property type="entry name" value="HPT"/>
    <property type="match status" value="1"/>
</dbReference>
<evidence type="ECO:0000256" key="11">
    <source>
        <dbReference type="ARBA" id="ARBA00068150"/>
    </source>
</evidence>
<dbReference type="Gene3D" id="6.10.340.10">
    <property type="match status" value="1"/>
</dbReference>
<dbReference type="PROSITE" id="PS50110">
    <property type="entry name" value="RESPONSE_REGULATORY"/>
    <property type="match status" value="1"/>
</dbReference>
<evidence type="ECO:0000256" key="13">
    <source>
        <dbReference type="PROSITE-ProRule" id="PRU00169"/>
    </source>
</evidence>
<keyword evidence="4 13" id="KW-0597">Phosphoprotein</keyword>
<comment type="catalytic activity">
    <reaction evidence="1">
        <text>ATP + protein L-histidine = ADP + protein N-phospho-L-histidine.</text>
        <dbReference type="EC" id="2.7.13.3"/>
    </reaction>
</comment>
<dbReference type="Proteomes" id="UP000306416">
    <property type="component" value="Unassembled WGS sequence"/>
</dbReference>
<feature type="domain" description="HPt" evidence="19">
    <location>
        <begin position="733"/>
        <end position="827"/>
    </location>
</feature>
<evidence type="ECO:0000313" key="21">
    <source>
        <dbReference type="Proteomes" id="UP000306416"/>
    </source>
</evidence>
<dbReference type="Pfam" id="PF00072">
    <property type="entry name" value="Response_reg"/>
    <property type="match status" value="1"/>
</dbReference>
<organism evidence="20 21">
    <name type="scientific">Geomonas terrae</name>
    <dbReference type="NCBI Taxonomy" id="2562681"/>
    <lineage>
        <taxon>Bacteria</taxon>
        <taxon>Pseudomonadati</taxon>
        <taxon>Thermodesulfobacteriota</taxon>
        <taxon>Desulfuromonadia</taxon>
        <taxon>Geobacterales</taxon>
        <taxon>Geobacteraceae</taxon>
        <taxon>Geomonas</taxon>
    </lineage>
</organism>
<keyword evidence="9" id="KW-0902">Two-component regulatory system</keyword>
<dbReference type="Pfam" id="PF02518">
    <property type="entry name" value="HATPase_c"/>
    <property type="match status" value="1"/>
</dbReference>
<evidence type="ECO:0000256" key="1">
    <source>
        <dbReference type="ARBA" id="ARBA00000085"/>
    </source>
</evidence>
<feature type="transmembrane region" description="Helical" evidence="15">
    <location>
        <begin position="175"/>
        <end position="194"/>
    </location>
</feature>
<dbReference type="EC" id="2.7.13.3" evidence="3"/>
<keyword evidence="21" id="KW-1185">Reference proteome</keyword>
<dbReference type="InterPro" id="IPR001789">
    <property type="entry name" value="Sig_transdc_resp-reg_receiver"/>
</dbReference>
<dbReference type="GO" id="GO:0000155">
    <property type="term" value="F:phosphorelay sensor kinase activity"/>
    <property type="evidence" value="ECO:0007669"/>
    <property type="project" value="InterPro"/>
</dbReference>
<dbReference type="InterPro" id="IPR005467">
    <property type="entry name" value="His_kinase_dom"/>
</dbReference>
<keyword evidence="15" id="KW-0812">Transmembrane</keyword>
<dbReference type="CDD" id="cd16922">
    <property type="entry name" value="HATPase_EvgS-ArcB-TorS-like"/>
    <property type="match status" value="1"/>
</dbReference>
<dbReference type="SMART" id="SM00448">
    <property type="entry name" value="REC"/>
    <property type="match status" value="1"/>
</dbReference>
<dbReference type="Gene3D" id="1.20.120.160">
    <property type="entry name" value="HPT domain"/>
    <property type="match status" value="1"/>
</dbReference>
<evidence type="ECO:0000256" key="3">
    <source>
        <dbReference type="ARBA" id="ARBA00012438"/>
    </source>
</evidence>
<dbReference type="InterPro" id="IPR033417">
    <property type="entry name" value="CHASE8"/>
</dbReference>
<evidence type="ECO:0000259" key="18">
    <source>
        <dbReference type="PROSITE" id="PS50885"/>
    </source>
</evidence>
<dbReference type="CDD" id="cd06225">
    <property type="entry name" value="HAMP"/>
    <property type="match status" value="1"/>
</dbReference>
<dbReference type="GO" id="GO:0005886">
    <property type="term" value="C:plasma membrane"/>
    <property type="evidence" value="ECO:0007669"/>
    <property type="project" value="UniProtKB-SubCell"/>
</dbReference>